<comment type="subcellular location">
    <subcellularLocation>
        <location evidence="2">Cell membrane</location>
        <topology evidence="2">Lipid-anchor</topology>
    </subcellularLocation>
</comment>
<dbReference type="PANTHER" id="PTHR30203:SF24">
    <property type="entry name" value="BLR4935 PROTEIN"/>
    <property type="match status" value="1"/>
</dbReference>
<keyword evidence="2" id="KW-0564">Palmitate</keyword>
<reference evidence="3 4" key="1">
    <citation type="submission" date="2017-11" db="EMBL/GenBank/DDBJ databases">
        <title>Complete genome sequence of Sphingomonas sp. Strain Cra20, a psychrotolerant potential plant growth promoting rhizobacteria.</title>
        <authorList>
            <person name="Luo Y."/>
        </authorList>
    </citation>
    <scope>NUCLEOTIDE SEQUENCE [LARGE SCALE GENOMIC DNA]</scope>
    <source>
        <strain evidence="3 4">Cra20</strain>
    </source>
</reference>
<dbReference type="Pfam" id="PF02321">
    <property type="entry name" value="OEP"/>
    <property type="match status" value="2"/>
</dbReference>
<dbReference type="PANTHER" id="PTHR30203">
    <property type="entry name" value="OUTER MEMBRANE CATION EFFLUX PROTEIN"/>
    <property type="match status" value="1"/>
</dbReference>
<comment type="similarity">
    <text evidence="1 2">Belongs to the outer membrane factor (OMF) (TC 1.B.17) family.</text>
</comment>
<evidence type="ECO:0000313" key="3">
    <source>
        <dbReference type="EMBL" id="ATY32202.1"/>
    </source>
</evidence>
<dbReference type="Gene3D" id="1.20.1600.10">
    <property type="entry name" value="Outer membrane efflux proteins (OEP)"/>
    <property type="match status" value="1"/>
</dbReference>
<dbReference type="KEGG" id="sphc:CVN68_09615"/>
<dbReference type="NCBIfam" id="TIGR01845">
    <property type="entry name" value="outer_NodT"/>
    <property type="match status" value="1"/>
</dbReference>
<accession>A0A2K8ME84</accession>
<dbReference type="GO" id="GO:0005886">
    <property type="term" value="C:plasma membrane"/>
    <property type="evidence" value="ECO:0007669"/>
    <property type="project" value="UniProtKB-SubCell"/>
</dbReference>
<protein>
    <submittedName>
        <fullName evidence="3">OprM</fullName>
    </submittedName>
</protein>
<evidence type="ECO:0000256" key="1">
    <source>
        <dbReference type="ARBA" id="ARBA00007613"/>
    </source>
</evidence>
<sequence>MLVPFALIGGCTLQPAYQRPTLDLPGAWSNAPAEAPQPATVEREGWWALLGDPAVDQLVAAGLHDNPTLAEAAARVDQARAVASVENARRKPSLGVTANLSGARDRAGSGSATVAQASGDVGANLAWELDLWGRLRETATVARHRLTARTADAEAARLSIVAEIADTTLALRACTLIHAIRERDIGSREVEVKIIRARLEFGYVAPVAVATAQSNLASARTERIAQEEICRRLVDALVALSGLDAATILWLLPGDTRAQDAMQMPAPPPFAPALPATILLGHPGVVAAEREVAARWSEIAVARAERLPRIDLTALLTGQWLRALGSSDSYASGSIGAGVTAPLFDGGAGAANVRLAEAAYREAVAQLVFALRTAIRDIEDALAAQQSAIARIETAGEALAAARFTLSASEARWRAGSIAQLELEEARRQSRRAQESAVVAAADRARAWVALVRRTGTPWQDAGRVPADIVDSGNGKGRQ</sequence>
<gene>
    <name evidence="3" type="ORF">CVN68_09615</name>
</gene>
<keyword evidence="2" id="KW-0449">Lipoprotein</keyword>
<dbReference type="InterPro" id="IPR010131">
    <property type="entry name" value="MdtP/NodT-like"/>
</dbReference>
<dbReference type="SUPFAM" id="SSF56954">
    <property type="entry name" value="Outer membrane efflux proteins (OEP)"/>
    <property type="match status" value="1"/>
</dbReference>
<keyword evidence="2" id="KW-1134">Transmembrane beta strand</keyword>
<dbReference type="Gene3D" id="2.20.200.10">
    <property type="entry name" value="Outer membrane efflux proteins (OEP)"/>
    <property type="match status" value="1"/>
</dbReference>
<keyword evidence="2" id="KW-0812">Transmembrane</keyword>
<evidence type="ECO:0000256" key="2">
    <source>
        <dbReference type="RuleBase" id="RU362097"/>
    </source>
</evidence>
<dbReference type="GO" id="GO:0015562">
    <property type="term" value="F:efflux transmembrane transporter activity"/>
    <property type="evidence" value="ECO:0007669"/>
    <property type="project" value="InterPro"/>
</dbReference>
<evidence type="ECO:0000313" key="4">
    <source>
        <dbReference type="Proteomes" id="UP000229081"/>
    </source>
</evidence>
<dbReference type="InterPro" id="IPR003423">
    <property type="entry name" value="OMP_efflux"/>
</dbReference>
<name>A0A2K8ME84_9SPHN</name>
<dbReference type="EMBL" id="CP024923">
    <property type="protein sequence ID" value="ATY32202.1"/>
    <property type="molecule type" value="Genomic_DNA"/>
</dbReference>
<dbReference type="RefSeq" id="WP_100282011.1">
    <property type="nucleotide sequence ID" value="NZ_CP024923.1"/>
</dbReference>
<organism evidence="3 4">
    <name type="scientific">Sphingomonas psychrotolerans</name>
    <dbReference type="NCBI Taxonomy" id="1327635"/>
    <lineage>
        <taxon>Bacteria</taxon>
        <taxon>Pseudomonadati</taxon>
        <taxon>Pseudomonadota</taxon>
        <taxon>Alphaproteobacteria</taxon>
        <taxon>Sphingomonadales</taxon>
        <taxon>Sphingomonadaceae</taxon>
        <taxon>Sphingomonas</taxon>
    </lineage>
</organism>
<dbReference type="AlphaFoldDB" id="A0A2K8ME84"/>
<keyword evidence="2" id="KW-0472">Membrane</keyword>
<keyword evidence="4" id="KW-1185">Reference proteome</keyword>
<dbReference type="OrthoDB" id="9783100at2"/>
<proteinExistence type="inferred from homology"/>
<dbReference type="Proteomes" id="UP000229081">
    <property type="component" value="Chromosome"/>
</dbReference>